<reference evidence="2" key="1">
    <citation type="submission" date="2021-05" db="EMBL/GenBank/DDBJ databases">
        <title>The genome of the haptophyte Pavlova lutheri (Diacronema luteri, Pavlovales) - a model for lipid biosynthesis in eukaryotic algae.</title>
        <authorList>
            <person name="Hulatt C.J."/>
            <person name="Posewitz M.C."/>
        </authorList>
    </citation>
    <scope>NUCLEOTIDE SEQUENCE</scope>
    <source>
        <strain evidence="2">NIVA-4/92</strain>
    </source>
</reference>
<keyword evidence="1" id="KW-0812">Transmembrane</keyword>
<organism evidence="2 3">
    <name type="scientific">Diacronema lutheri</name>
    <name type="common">Unicellular marine alga</name>
    <name type="synonym">Monochrysis lutheri</name>
    <dbReference type="NCBI Taxonomy" id="2081491"/>
    <lineage>
        <taxon>Eukaryota</taxon>
        <taxon>Haptista</taxon>
        <taxon>Haptophyta</taxon>
        <taxon>Pavlovophyceae</taxon>
        <taxon>Pavlovales</taxon>
        <taxon>Pavlovaceae</taxon>
        <taxon>Diacronema</taxon>
    </lineage>
</organism>
<keyword evidence="1" id="KW-1133">Transmembrane helix</keyword>
<accession>A0A8J5XCM2</accession>
<protein>
    <submittedName>
        <fullName evidence="2">Uncharacterized protein</fullName>
    </submittedName>
</protein>
<dbReference type="Proteomes" id="UP000751190">
    <property type="component" value="Unassembled WGS sequence"/>
</dbReference>
<evidence type="ECO:0000256" key="1">
    <source>
        <dbReference type="SAM" id="Phobius"/>
    </source>
</evidence>
<dbReference type="EMBL" id="JAGTXO010000027">
    <property type="protein sequence ID" value="KAG8461157.1"/>
    <property type="molecule type" value="Genomic_DNA"/>
</dbReference>
<proteinExistence type="predicted"/>
<evidence type="ECO:0000313" key="2">
    <source>
        <dbReference type="EMBL" id="KAG8461157.1"/>
    </source>
</evidence>
<comment type="caution">
    <text evidence="2">The sequence shown here is derived from an EMBL/GenBank/DDBJ whole genome shotgun (WGS) entry which is preliminary data.</text>
</comment>
<evidence type="ECO:0000313" key="3">
    <source>
        <dbReference type="Proteomes" id="UP000751190"/>
    </source>
</evidence>
<name>A0A8J5XCM2_DIALT</name>
<dbReference type="AlphaFoldDB" id="A0A8J5XCM2"/>
<keyword evidence="3" id="KW-1185">Reference proteome</keyword>
<sequence length="69" mass="7842">MPLTQRVSAVLARTGVRHMGHVEPSAKLTTNTYRMIVVATLTGFVTAFTWKAWHNGQKKLYDDFYATKK</sequence>
<feature type="transmembrane region" description="Helical" evidence="1">
    <location>
        <begin position="32"/>
        <end position="50"/>
    </location>
</feature>
<gene>
    <name evidence="2" type="ORF">KFE25_002346</name>
</gene>
<keyword evidence="1" id="KW-0472">Membrane</keyword>